<reference evidence="4" key="1">
    <citation type="journal article" date="2019" name="Int. J. Syst. Evol. Microbiol.">
        <title>The Global Catalogue of Microorganisms (GCM) 10K type strain sequencing project: providing services to taxonomists for standard genome sequencing and annotation.</title>
        <authorList>
            <consortium name="The Broad Institute Genomics Platform"/>
            <consortium name="The Broad Institute Genome Sequencing Center for Infectious Disease"/>
            <person name="Wu L."/>
            <person name="Ma J."/>
        </authorList>
    </citation>
    <scope>NUCLEOTIDE SEQUENCE [LARGE SCALE GENOMIC DNA]</scope>
    <source>
        <strain evidence="4">CCUG 73951</strain>
    </source>
</reference>
<evidence type="ECO:0000256" key="1">
    <source>
        <dbReference type="SAM" id="MobiDB-lite"/>
    </source>
</evidence>
<keyword evidence="4" id="KW-1185">Reference proteome</keyword>
<protein>
    <submittedName>
        <fullName evidence="3">VOC family protein</fullName>
    </submittedName>
</protein>
<evidence type="ECO:0000259" key="2">
    <source>
        <dbReference type="PROSITE" id="PS51819"/>
    </source>
</evidence>
<dbReference type="PANTHER" id="PTHR34109:SF1">
    <property type="entry name" value="VOC DOMAIN-CONTAINING PROTEIN"/>
    <property type="match status" value="1"/>
</dbReference>
<dbReference type="RefSeq" id="WP_289214896.1">
    <property type="nucleotide sequence ID" value="NZ_JAPVRC010000002.1"/>
</dbReference>
<dbReference type="CDD" id="cd07246">
    <property type="entry name" value="VOC_like"/>
    <property type="match status" value="1"/>
</dbReference>
<dbReference type="Pfam" id="PF00903">
    <property type="entry name" value="Glyoxalase"/>
    <property type="match status" value="1"/>
</dbReference>
<dbReference type="InterPro" id="IPR037523">
    <property type="entry name" value="VOC_core"/>
</dbReference>
<feature type="region of interest" description="Disordered" evidence="1">
    <location>
        <begin position="93"/>
        <end position="116"/>
    </location>
</feature>
<dbReference type="PANTHER" id="PTHR34109">
    <property type="entry name" value="BNAUNNG04460D PROTEIN-RELATED"/>
    <property type="match status" value="1"/>
</dbReference>
<dbReference type="EMBL" id="JBHTBY010000017">
    <property type="protein sequence ID" value="MFC7322516.1"/>
    <property type="molecule type" value="Genomic_DNA"/>
</dbReference>
<gene>
    <name evidence="3" type="ORF">ACFQMN_16760</name>
</gene>
<organism evidence="3 4">
    <name type="scientific">Halobacillus campisalis</name>
    <dbReference type="NCBI Taxonomy" id="435909"/>
    <lineage>
        <taxon>Bacteria</taxon>
        <taxon>Bacillati</taxon>
        <taxon>Bacillota</taxon>
        <taxon>Bacilli</taxon>
        <taxon>Bacillales</taxon>
        <taxon>Bacillaceae</taxon>
        <taxon>Halobacillus</taxon>
    </lineage>
</organism>
<evidence type="ECO:0000313" key="4">
    <source>
        <dbReference type="Proteomes" id="UP001596494"/>
    </source>
</evidence>
<dbReference type="Gene3D" id="3.30.720.120">
    <property type="match status" value="1"/>
</dbReference>
<dbReference type="PROSITE" id="PS51819">
    <property type="entry name" value="VOC"/>
    <property type="match status" value="1"/>
</dbReference>
<feature type="compositionally biased region" description="Basic and acidic residues" evidence="1">
    <location>
        <begin position="100"/>
        <end position="111"/>
    </location>
</feature>
<dbReference type="InterPro" id="IPR004360">
    <property type="entry name" value="Glyas_Fos-R_dOase_dom"/>
</dbReference>
<sequence length="126" mass="14232">MSWKPKGYSSVSPYLVVDDARALIDFLKEAFDGEELRVYERRDGSIMHAEVRLDDSVIMVGESVEEWSSYPSHIHLYVKDSLNTYNRAIKAGGESLQEPVNKEGDPDRRGGVVDPAGNTWWISTQL</sequence>
<evidence type="ECO:0000313" key="3">
    <source>
        <dbReference type="EMBL" id="MFC7322516.1"/>
    </source>
</evidence>
<proteinExistence type="predicted"/>
<name>A0ABW2K900_9BACI</name>
<dbReference type="InterPro" id="IPR029068">
    <property type="entry name" value="Glyas_Bleomycin-R_OHBP_Dase"/>
</dbReference>
<dbReference type="SUPFAM" id="SSF54593">
    <property type="entry name" value="Glyoxalase/Bleomycin resistance protein/Dihydroxybiphenyl dioxygenase"/>
    <property type="match status" value="1"/>
</dbReference>
<feature type="domain" description="VOC" evidence="2">
    <location>
        <begin position="7"/>
        <end position="125"/>
    </location>
</feature>
<comment type="caution">
    <text evidence="3">The sequence shown here is derived from an EMBL/GenBank/DDBJ whole genome shotgun (WGS) entry which is preliminary data.</text>
</comment>
<dbReference type="Proteomes" id="UP001596494">
    <property type="component" value="Unassembled WGS sequence"/>
</dbReference>
<accession>A0ABW2K900</accession>
<dbReference type="Gene3D" id="3.30.720.110">
    <property type="match status" value="1"/>
</dbReference>